<organism evidence="9 10">
    <name type="scientific">Candidatus Limivivens intestinipullorum</name>
    <dbReference type="NCBI Taxonomy" id="2840858"/>
    <lineage>
        <taxon>Bacteria</taxon>
        <taxon>Bacillati</taxon>
        <taxon>Bacillota</taxon>
        <taxon>Clostridia</taxon>
        <taxon>Lachnospirales</taxon>
        <taxon>Lachnospiraceae</taxon>
        <taxon>Lachnospiraceae incertae sedis</taxon>
        <taxon>Candidatus Limivivens</taxon>
    </lineage>
</organism>
<feature type="domain" description="RecX first three-helical" evidence="8">
    <location>
        <begin position="59"/>
        <end position="98"/>
    </location>
</feature>
<dbReference type="Pfam" id="PF21981">
    <property type="entry name" value="RecX_HTH3"/>
    <property type="match status" value="1"/>
</dbReference>
<evidence type="ECO:0000259" key="7">
    <source>
        <dbReference type="Pfam" id="PF21981"/>
    </source>
</evidence>
<dbReference type="HAMAP" id="MF_01114">
    <property type="entry name" value="RecX"/>
    <property type="match status" value="1"/>
</dbReference>
<sequence>MIVTSVKEAGKGRWAVSLDGRAAFLLYRSEAARFGIALEAEISGETYRQILEECLLKRAKARSLYLLKSMDRTEAQMRGKLREWSYPEEVGEEVIRWLYSFHYLDDLRYARSYVAQKNGVKSRMQLLRDLQARGVSRETAQEALSLEGEADETELVRRWIEKKIPDPEEAGEKDVARLYQFLLRRGFQPEDIRREMEGAGLALRKR</sequence>
<dbReference type="InterPro" id="IPR053925">
    <property type="entry name" value="RecX_HTH_3rd"/>
</dbReference>
<feature type="domain" description="RecX third three-helical" evidence="7">
    <location>
        <begin position="151"/>
        <end position="194"/>
    </location>
</feature>
<dbReference type="InterPro" id="IPR053924">
    <property type="entry name" value="RecX_HTH_2nd"/>
</dbReference>
<name>A0A9D1ESY4_9FIRM</name>
<evidence type="ECO:0000259" key="8">
    <source>
        <dbReference type="Pfam" id="PF21982"/>
    </source>
</evidence>
<gene>
    <name evidence="5" type="primary">recX</name>
    <name evidence="9" type="ORF">IAB44_07400</name>
</gene>
<dbReference type="AlphaFoldDB" id="A0A9D1ESY4"/>
<dbReference type="InterPro" id="IPR053926">
    <property type="entry name" value="RecX_HTH_1st"/>
</dbReference>
<dbReference type="InterPro" id="IPR036388">
    <property type="entry name" value="WH-like_DNA-bd_sf"/>
</dbReference>
<protein>
    <recommendedName>
        <fullName evidence="3 5">Regulatory protein RecX</fullName>
    </recommendedName>
</protein>
<dbReference type="Proteomes" id="UP000823935">
    <property type="component" value="Unassembled WGS sequence"/>
</dbReference>
<comment type="similarity">
    <text evidence="2 5">Belongs to the RecX family.</text>
</comment>
<evidence type="ECO:0000256" key="5">
    <source>
        <dbReference type="HAMAP-Rule" id="MF_01114"/>
    </source>
</evidence>
<comment type="caution">
    <text evidence="9">The sequence shown here is derived from an EMBL/GenBank/DDBJ whole genome shotgun (WGS) entry which is preliminary data.</text>
</comment>
<evidence type="ECO:0000313" key="9">
    <source>
        <dbReference type="EMBL" id="HIS31358.1"/>
    </source>
</evidence>
<dbReference type="InterPro" id="IPR003783">
    <property type="entry name" value="Regulatory_RecX"/>
</dbReference>
<dbReference type="GO" id="GO:0005737">
    <property type="term" value="C:cytoplasm"/>
    <property type="evidence" value="ECO:0007669"/>
    <property type="project" value="UniProtKB-SubCell"/>
</dbReference>
<dbReference type="PANTHER" id="PTHR33602:SF1">
    <property type="entry name" value="REGULATORY PROTEIN RECX FAMILY PROTEIN"/>
    <property type="match status" value="1"/>
</dbReference>
<reference evidence="9" key="1">
    <citation type="submission" date="2020-10" db="EMBL/GenBank/DDBJ databases">
        <authorList>
            <person name="Gilroy R."/>
        </authorList>
    </citation>
    <scope>NUCLEOTIDE SEQUENCE</scope>
    <source>
        <strain evidence="9">CHK190-19873</strain>
    </source>
</reference>
<evidence type="ECO:0000313" key="10">
    <source>
        <dbReference type="Proteomes" id="UP000823935"/>
    </source>
</evidence>
<evidence type="ECO:0000256" key="4">
    <source>
        <dbReference type="ARBA" id="ARBA00022490"/>
    </source>
</evidence>
<dbReference type="EMBL" id="DVIQ01000035">
    <property type="protein sequence ID" value="HIS31358.1"/>
    <property type="molecule type" value="Genomic_DNA"/>
</dbReference>
<feature type="domain" description="RecX second three-helical" evidence="6">
    <location>
        <begin position="105"/>
        <end position="144"/>
    </location>
</feature>
<evidence type="ECO:0000259" key="6">
    <source>
        <dbReference type="Pfam" id="PF02631"/>
    </source>
</evidence>
<keyword evidence="4 5" id="KW-0963">Cytoplasm</keyword>
<dbReference type="PANTHER" id="PTHR33602">
    <property type="entry name" value="REGULATORY PROTEIN RECX FAMILY PROTEIN"/>
    <property type="match status" value="1"/>
</dbReference>
<proteinExistence type="inferred from homology"/>
<comment type="subcellular location">
    <subcellularLocation>
        <location evidence="1 5">Cytoplasm</location>
    </subcellularLocation>
</comment>
<dbReference type="Pfam" id="PF02631">
    <property type="entry name" value="RecX_HTH2"/>
    <property type="match status" value="1"/>
</dbReference>
<evidence type="ECO:0000256" key="2">
    <source>
        <dbReference type="ARBA" id="ARBA00009695"/>
    </source>
</evidence>
<dbReference type="Gene3D" id="1.10.10.10">
    <property type="entry name" value="Winged helix-like DNA-binding domain superfamily/Winged helix DNA-binding domain"/>
    <property type="match status" value="3"/>
</dbReference>
<reference evidence="9" key="2">
    <citation type="journal article" date="2021" name="PeerJ">
        <title>Extensive microbial diversity within the chicken gut microbiome revealed by metagenomics and culture.</title>
        <authorList>
            <person name="Gilroy R."/>
            <person name="Ravi A."/>
            <person name="Getino M."/>
            <person name="Pursley I."/>
            <person name="Horton D.L."/>
            <person name="Alikhan N.F."/>
            <person name="Baker D."/>
            <person name="Gharbi K."/>
            <person name="Hall N."/>
            <person name="Watson M."/>
            <person name="Adriaenssens E.M."/>
            <person name="Foster-Nyarko E."/>
            <person name="Jarju S."/>
            <person name="Secka A."/>
            <person name="Antonio M."/>
            <person name="Oren A."/>
            <person name="Chaudhuri R.R."/>
            <person name="La Ragione R."/>
            <person name="Hildebrand F."/>
            <person name="Pallen M.J."/>
        </authorList>
    </citation>
    <scope>NUCLEOTIDE SEQUENCE</scope>
    <source>
        <strain evidence="9">CHK190-19873</strain>
    </source>
</reference>
<accession>A0A9D1ESY4</accession>
<dbReference type="Pfam" id="PF21982">
    <property type="entry name" value="RecX_HTH1"/>
    <property type="match status" value="1"/>
</dbReference>
<evidence type="ECO:0000256" key="1">
    <source>
        <dbReference type="ARBA" id="ARBA00004496"/>
    </source>
</evidence>
<dbReference type="GO" id="GO:0006282">
    <property type="term" value="P:regulation of DNA repair"/>
    <property type="evidence" value="ECO:0007669"/>
    <property type="project" value="UniProtKB-UniRule"/>
</dbReference>
<evidence type="ECO:0000256" key="3">
    <source>
        <dbReference type="ARBA" id="ARBA00018111"/>
    </source>
</evidence>
<comment type="function">
    <text evidence="5">Modulates RecA activity.</text>
</comment>